<gene>
    <name evidence="1" type="ORF">EYF80_054945</name>
</gene>
<dbReference type="AlphaFoldDB" id="A0A4Z2F2H7"/>
<accession>A0A4Z2F2H7</accession>
<proteinExistence type="predicted"/>
<reference evidence="1 2" key="1">
    <citation type="submission" date="2019-03" db="EMBL/GenBank/DDBJ databases">
        <title>First draft genome of Liparis tanakae, snailfish: a comprehensive survey of snailfish specific genes.</title>
        <authorList>
            <person name="Kim W."/>
            <person name="Song I."/>
            <person name="Jeong J.-H."/>
            <person name="Kim D."/>
            <person name="Kim S."/>
            <person name="Ryu S."/>
            <person name="Song J.Y."/>
            <person name="Lee S.K."/>
        </authorList>
    </citation>
    <scope>NUCLEOTIDE SEQUENCE [LARGE SCALE GENOMIC DNA]</scope>
    <source>
        <tissue evidence="1">Muscle</tissue>
    </source>
</reference>
<protein>
    <submittedName>
        <fullName evidence="1">Uncharacterized protein</fullName>
    </submittedName>
</protein>
<organism evidence="1 2">
    <name type="scientific">Liparis tanakae</name>
    <name type="common">Tanaka's snailfish</name>
    <dbReference type="NCBI Taxonomy" id="230148"/>
    <lineage>
        <taxon>Eukaryota</taxon>
        <taxon>Metazoa</taxon>
        <taxon>Chordata</taxon>
        <taxon>Craniata</taxon>
        <taxon>Vertebrata</taxon>
        <taxon>Euteleostomi</taxon>
        <taxon>Actinopterygii</taxon>
        <taxon>Neopterygii</taxon>
        <taxon>Teleostei</taxon>
        <taxon>Neoteleostei</taxon>
        <taxon>Acanthomorphata</taxon>
        <taxon>Eupercaria</taxon>
        <taxon>Perciformes</taxon>
        <taxon>Cottioidei</taxon>
        <taxon>Cottales</taxon>
        <taxon>Liparidae</taxon>
        <taxon>Liparis</taxon>
    </lineage>
</organism>
<evidence type="ECO:0000313" key="2">
    <source>
        <dbReference type="Proteomes" id="UP000314294"/>
    </source>
</evidence>
<sequence>MERIFTHVTWRTRTEPLDVNTRISRVFPICPSQRSTYTQRAAFRGSVKASGPVGPPSTIGSLAPAAALRSGAVGFIALLRLGSMKTFSCRLSSRSVCEASRCRGKRETRCH</sequence>
<dbReference type="EMBL" id="SRLO01001872">
    <property type="protein sequence ID" value="TNN34884.1"/>
    <property type="molecule type" value="Genomic_DNA"/>
</dbReference>
<keyword evidence="2" id="KW-1185">Reference proteome</keyword>
<evidence type="ECO:0000313" key="1">
    <source>
        <dbReference type="EMBL" id="TNN34884.1"/>
    </source>
</evidence>
<dbReference type="Proteomes" id="UP000314294">
    <property type="component" value="Unassembled WGS sequence"/>
</dbReference>
<comment type="caution">
    <text evidence="1">The sequence shown here is derived from an EMBL/GenBank/DDBJ whole genome shotgun (WGS) entry which is preliminary data.</text>
</comment>
<name>A0A4Z2F2H7_9TELE</name>